<dbReference type="RefSeq" id="WP_068971996.1">
    <property type="nucleotide sequence ID" value="NZ_CBDRNE010000003.1"/>
</dbReference>
<accession>A0AAX3T8N9</accession>
<comment type="similarity">
    <text evidence="1">Belongs to the bacterial solute-binding protein 5 family.</text>
</comment>
<dbReference type="AlphaFoldDB" id="A0AAX3T8N9"/>
<dbReference type="Pfam" id="PF00496">
    <property type="entry name" value="SBP_bac_5"/>
    <property type="match status" value="1"/>
</dbReference>
<dbReference type="PIRSF" id="PIRSF002741">
    <property type="entry name" value="MppA"/>
    <property type="match status" value="1"/>
</dbReference>
<evidence type="ECO:0000256" key="4">
    <source>
        <dbReference type="SAM" id="MobiDB-lite"/>
    </source>
</evidence>
<dbReference type="InterPro" id="IPR000914">
    <property type="entry name" value="SBP_5_dom"/>
</dbReference>
<dbReference type="Proteomes" id="UP001213504">
    <property type="component" value="Chromosome"/>
</dbReference>
<evidence type="ECO:0000256" key="1">
    <source>
        <dbReference type="ARBA" id="ARBA00005695"/>
    </source>
</evidence>
<evidence type="ECO:0000259" key="5">
    <source>
        <dbReference type="Pfam" id="PF00496"/>
    </source>
</evidence>
<dbReference type="PANTHER" id="PTHR30290">
    <property type="entry name" value="PERIPLASMIC BINDING COMPONENT OF ABC TRANSPORTER"/>
    <property type="match status" value="1"/>
</dbReference>
<dbReference type="EMBL" id="CP121270">
    <property type="protein sequence ID" value="WFP25238.1"/>
    <property type="molecule type" value="Genomic_DNA"/>
</dbReference>
<feature type="compositionally biased region" description="Polar residues" evidence="4">
    <location>
        <begin position="1"/>
        <end position="14"/>
    </location>
</feature>
<keyword evidence="3" id="KW-0732">Signal</keyword>
<evidence type="ECO:0000256" key="3">
    <source>
        <dbReference type="ARBA" id="ARBA00022729"/>
    </source>
</evidence>
<dbReference type="PANTHER" id="PTHR30290:SF9">
    <property type="entry name" value="OLIGOPEPTIDE-BINDING PROTEIN APPA"/>
    <property type="match status" value="1"/>
</dbReference>
<feature type="domain" description="Solute-binding protein family 5" evidence="5">
    <location>
        <begin position="102"/>
        <end position="455"/>
    </location>
</feature>
<dbReference type="GO" id="GO:0043190">
    <property type="term" value="C:ATP-binding cassette (ABC) transporter complex"/>
    <property type="evidence" value="ECO:0007669"/>
    <property type="project" value="InterPro"/>
</dbReference>
<protein>
    <submittedName>
        <fullName evidence="6">ABC transporter substrate-binding protein</fullName>
    </submittedName>
</protein>
<dbReference type="SUPFAM" id="SSF53850">
    <property type="entry name" value="Periplasmic binding protein-like II"/>
    <property type="match status" value="1"/>
</dbReference>
<evidence type="ECO:0000313" key="7">
    <source>
        <dbReference type="Proteomes" id="UP001213504"/>
    </source>
</evidence>
<sequence>MTDSPSGSVYSSVREQLPPRRPDVLDRRGFLRVAGVAGTALLGTSVLAACGGGSSDTVNTIKAAIAGEPDQLDPQKSSSYFTFEVLENVFDTLVEPDEQLQMRPALAESWEVSPDGLQWTFTLRDGVTFHNGDPLTAADVEYSFRRIIDEELSNAYKLEAIASITALDDRRVRFTVSAPTPNLLTSIGGFKGLAIVNRRNVESGEITTRPIGTGPFSFVSRSPGASIVLASNPDYWGGAPAVDGVRYSFISQGTTAVSALRSGEIDWTDAIPAQQLSILRRDDTLDVGTVVANDYWYVTMNFDAPPFDDTRVRQAVAYAIDRDSIAQVVGYGTATPNELAIPSTSPWFAPYDRYTAGLDRDAAVANARDLLRQAGIRGLDMRLMVTTEYPETVTAAQVIASNLADVGIDVRIEQLDFGAWLDRQAAGDFDALLLGWLGSIDPDDFYYAQHHSKGTSNAQKYSNPEVDALLDRGRTELDVEARKRIYADAASIIADDVSYLYLYNPSSTQAFVTQLRGYVVRPDKAIRFRDARLERS</sequence>
<evidence type="ECO:0000313" key="6">
    <source>
        <dbReference type="EMBL" id="WFP25238.1"/>
    </source>
</evidence>
<dbReference type="Gene3D" id="3.10.105.10">
    <property type="entry name" value="Dipeptide-binding Protein, Domain 3"/>
    <property type="match status" value="1"/>
</dbReference>
<gene>
    <name evidence="6" type="ORF">P9A14_01505</name>
</gene>
<proteinExistence type="inferred from homology"/>
<dbReference type="GO" id="GO:0015833">
    <property type="term" value="P:peptide transport"/>
    <property type="evidence" value="ECO:0007669"/>
    <property type="project" value="TreeGrafter"/>
</dbReference>
<reference evidence="6" key="1">
    <citation type="submission" date="2023-04" db="EMBL/GenBank/DDBJ databases">
        <title>Complete genome sequence of a phthalic acid esters degrading bacterial strain.</title>
        <authorList>
            <person name="Weng L."/>
            <person name="Jia Y."/>
            <person name="Ren L."/>
        </authorList>
    </citation>
    <scope>NUCLEOTIDE SEQUENCE</scope>
    <source>
        <strain evidence="6">RL-LY01</strain>
    </source>
</reference>
<dbReference type="Gene3D" id="3.40.190.10">
    <property type="entry name" value="Periplasmic binding protein-like II"/>
    <property type="match status" value="1"/>
</dbReference>
<evidence type="ECO:0000256" key="2">
    <source>
        <dbReference type="ARBA" id="ARBA00022448"/>
    </source>
</evidence>
<dbReference type="InterPro" id="IPR039424">
    <property type="entry name" value="SBP_5"/>
</dbReference>
<dbReference type="GO" id="GO:0042597">
    <property type="term" value="C:periplasmic space"/>
    <property type="evidence" value="ECO:0007669"/>
    <property type="project" value="UniProtKB-ARBA"/>
</dbReference>
<keyword evidence="2" id="KW-0813">Transport</keyword>
<dbReference type="GO" id="GO:1904680">
    <property type="term" value="F:peptide transmembrane transporter activity"/>
    <property type="evidence" value="ECO:0007669"/>
    <property type="project" value="TreeGrafter"/>
</dbReference>
<name>A0AAX3T8N9_9ACTN</name>
<dbReference type="InterPro" id="IPR030678">
    <property type="entry name" value="Peptide/Ni-bd"/>
</dbReference>
<organism evidence="6 7">
    <name type="scientific">Gordonia hongkongensis</name>
    <dbReference type="NCBI Taxonomy" id="1701090"/>
    <lineage>
        <taxon>Bacteria</taxon>
        <taxon>Bacillati</taxon>
        <taxon>Actinomycetota</taxon>
        <taxon>Actinomycetes</taxon>
        <taxon>Mycobacteriales</taxon>
        <taxon>Gordoniaceae</taxon>
        <taxon>Gordonia</taxon>
    </lineage>
</organism>
<feature type="region of interest" description="Disordered" evidence="4">
    <location>
        <begin position="1"/>
        <end position="21"/>
    </location>
</feature>
<dbReference type="Gene3D" id="3.90.76.10">
    <property type="entry name" value="Dipeptide-binding Protein, Domain 1"/>
    <property type="match status" value="1"/>
</dbReference>